<dbReference type="OrthoDB" id="9792276at2"/>
<dbReference type="InterPro" id="IPR058240">
    <property type="entry name" value="rSAM_sf"/>
</dbReference>
<dbReference type="RefSeq" id="WP_107653166.1">
    <property type="nucleotide sequence ID" value="NZ_PZJX01000097.1"/>
</dbReference>
<evidence type="ECO:0000256" key="1">
    <source>
        <dbReference type="ARBA" id="ARBA00001966"/>
    </source>
</evidence>
<gene>
    <name evidence="8" type="ORF">C9427_33390</name>
</gene>
<dbReference type="EMBL" id="PZJX01000097">
    <property type="protein sequence ID" value="PTE06165.1"/>
    <property type="molecule type" value="Genomic_DNA"/>
</dbReference>
<accession>A0A2T4IKM0</accession>
<dbReference type="CDD" id="cd01335">
    <property type="entry name" value="Radical_SAM"/>
    <property type="match status" value="1"/>
</dbReference>
<protein>
    <submittedName>
        <fullName evidence="8">Radical SAM protein</fullName>
    </submittedName>
</protein>
<dbReference type="CDD" id="cd21109">
    <property type="entry name" value="SPASM"/>
    <property type="match status" value="1"/>
</dbReference>
<evidence type="ECO:0000256" key="3">
    <source>
        <dbReference type="ARBA" id="ARBA00022723"/>
    </source>
</evidence>
<dbReference type="PANTHER" id="PTHR11228">
    <property type="entry name" value="RADICAL SAM DOMAIN PROTEIN"/>
    <property type="match status" value="1"/>
</dbReference>
<evidence type="ECO:0000256" key="5">
    <source>
        <dbReference type="ARBA" id="ARBA00023014"/>
    </source>
</evidence>
<keyword evidence="4" id="KW-0408">Iron</keyword>
<keyword evidence="2" id="KW-0949">S-adenosyl-L-methionine</keyword>
<organism evidence="8 9">
    <name type="scientific">Mesorhizobium helmanticense</name>
    <dbReference type="NCBI Taxonomy" id="1776423"/>
    <lineage>
        <taxon>Bacteria</taxon>
        <taxon>Pseudomonadati</taxon>
        <taxon>Pseudomonadota</taxon>
        <taxon>Alphaproteobacteria</taxon>
        <taxon>Hyphomicrobiales</taxon>
        <taxon>Phyllobacteriaceae</taxon>
        <taxon>Mesorhizobium</taxon>
    </lineage>
</organism>
<comment type="caution">
    <text evidence="8">The sequence shown here is derived from an EMBL/GenBank/DDBJ whole genome shotgun (WGS) entry which is preliminary data.</text>
</comment>
<dbReference type="SUPFAM" id="SSF102114">
    <property type="entry name" value="Radical SAM enzymes"/>
    <property type="match status" value="1"/>
</dbReference>
<evidence type="ECO:0000259" key="7">
    <source>
        <dbReference type="Pfam" id="PF13186"/>
    </source>
</evidence>
<keyword evidence="5" id="KW-0411">Iron-sulfur</keyword>
<dbReference type="InterPro" id="IPR050377">
    <property type="entry name" value="Radical_SAM_PqqE_MftC-like"/>
</dbReference>
<sequence length="502" mass="56722">MTKLPIRPDQFVAVRRDFVFTQDGNRPILYPLDYINTHIHFLTPIQGFALSLLDGASRFSEIDLFFRQLFPEAATGSLVETLSGVDALVRASVSATGIGAHGIVEIADNPITEALRFDPRCFVIDQQAYSRVMQGVKTRFRLEAPINLYTVFTHRCQTDCLYCYADRRVKAGKEMRLERWRELIEEAASMGVRMCSPDNGDTFVRQDGIDFLNLLVEHEMLFLLSTKAFLDRDAVARLVDAGFKEKINGVVERPVQLSFDAADDHINMRVLNVRKPRTQLATMTFESFMNFGIQPIIKAVITGLNVDQPKKIVEFFYPRGARTFSFVRYSRSFHRHSDDLFVTGAHHATLAREFEAIRAKYPDIALNENLSIAPTPAGELTSERKLQIWSQRIGCGGGWHALGVGPDGGAFLCEQMAYEEPFLVGDARHQSLREIWTGSRLLNFIHPSRERFAGSSCEACSSFESCVWEKGRCYRDAYFSYGSVHTTPPLCPFNDKPGVRLS</sequence>
<dbReference type="Pfam" id="PF13186">
    <property type="entry name" value="SPASM"/>
    <property type="match status" value="1"/>
</dbReference>
<dbReference type="InterPro" id="IPR023885">
    <property type="entry name" value="4Fe4S-binding_SPASM_dom"/>
</dbReference>
<dbReference type="Pfam" id="PF04055">
    <property type="entry name" value="Radical_SAM"/>
    <property type="match status" value="1"/>
</dbReference>
<dbReference type="InterPro" id="IPR007197">
    <property type="entry name" value="rSAM"/>
</dbReference>
<name>A0A2T4IKM0_9HYPH</name>
<dbReference type="AlphaFoldDB" id="A0A2T4IKM0"/>
<evidence type="ECO:0000313" key="8">
    <source>
        <dbReference type="EMBL" id="PTE06165.1"/>
    </source>
</evidence>
<feature type="domain" description="4Fe4S-binding SPASM" evidence="7">
    <location>
        <begin position="395"/>
        <end position="460"/>
    </location>
</feature>
<dbReference type="SFLD" id="SFLDG01067">
    <property type="entry name" value="SPASM/twitch_domain_containing"/>
    <property type="match status" value="1"/>
</dbReference>
<evidence type="ECO:0000313" key="9">
    <source>
        <dbReference type="Proteomes" id="UP000240259"/>
    </source>
</evidence>
<feature type="domain" description="Radical SAM core" evidence="6">
    <location>
        <begin position="151"/>
        <end position="314"/>
    </location>
</feature>
<dbReference type="Gene3D" id="3.20.20.70">
    <property type="entry name" value="Aldolase class I"/>
    <property type="match status" value="1"/>
</dbReference>
<dbReference type="GO" id="GO:0051536">
    <property type="term" value="F:iron-sulfur cluster binding"/>
    <property type="evidence" value="ECO:0007669"/>
    <property type="project" value="UniProtKB-KW"/>
</dbReference>
<dbReference type="SFLD" id="SFLDS00029">
    <property type="entry name" value="Radical_SAM"/>
    <property type="match status" value="1"/>
</dbReference>
<reference evidence="8 9" key="1">
    <citation type="submission" date="2018-03" db="EMBL/GenBank/DDBJ databases">
        <title>Genome sequence of the symbiotic type strain Mesorhizobium helmanticense CSLC115NT isolated from Lotus corniculatus nodules.</title>
        <authorList>
            <person name="Sannazzaro A.I."/>
            <person name="Torres Tejerizo G.A."/>
            <person name="Dip D."/>
            <person name="Caballero M."/>
            <person name="Pistorio M."/>
            <person name="Estrella M.J."/>
        </authorList>
    </citation>
    <scope>NUCLEOTIDE SEQUENCE [LARGE SCALE GENOMIC DNA]</scope>
    <source>
        <strain evidence="8 9">CSLC115N</strain>
    </source>
</reference>
<keyword evidence="9" id="KW-1185">Reference proteome</keyword>
<evidence type="ECO:0000256" key="4">
    <source>
        <dbReference type="ARBA" id="ARBA00023004"/>
    </source>
</evidence>
<comment type="cofactor">
    <cofactor evidence="1">
        <name>[4Fe-4S] cluster</name>
        <dbReference type="ChEBI" id="CHEBI:49883"/>
    </cofactor>
</comment>
<dbReference type="PANTHER" id="PTHR11228:SF7">
    <property type="entry name" value="PQQA PEPTIDE CYCLASE"/>
    <property type="match status" value="1"/>
</dbReference>
<dbReference type="GO" id="GO:0006783">
    <property type="term" value="P:heme biosynthetic process"/>
    <property type="evidence" value="ECO:0007669"/>
    <property type="project" value="TreeGrafter"/>
</dbReference>
<dbReference type="GO" id="GO:0046872">
    <property type="term" value="F:metal ion binding"/>
    <property type="evidence" value="ECO:0007669"/>
    <property type="project" value="UniProtKB-KW"/>
</dbReference>
<evidence type="ECO:0000256" key="2">
    <source>
        <dbReference type="ARBA" id="ARBA00022691"/>
    </source>
</evidence>
<evidence type="ECO:0000259" key="6">
    <source>
        <dbReference type="Pfam" id="PF04055"/>
    </source>
</evidence>
<dbReference type="Proteomes" id="UP000240259">
    <property type="component" value="Unassembled WGS sequence"/>
</dbReference>
<dbReference type="InterPro" id="IPR013785">
    <property type="entry name" value="Aldolase_TIM"/>
</dbReference>
<dbReference type="GO" id="GO:0003824">
    <property type="term" value="F:catalytic activity"/>
    <property type="evidence" value="ECO:0007669"/>
    <property type="project" value="InterPro"/>
</dbReference>
<keyword evidence="3" id="KW-0479">Metal-binding</keyword>
<proteinExistence type="predicted"/>